<dbReference type="EMBL" id="JAQIZT010000018">
    <property type="protein sequence ID" value="KAJ6957935.1"/>
    <property type="molecule type" value="Genomic_DNA"/>
</dbReference>
<sequence>MDPRNEFFLAQFSTITGYLHASSGHITGVLIGDMVTIDYNTQTNQRGKFARVKVDIDLEKSIRKCLMMRCSHKFVTLMVRLVIIILCPFKIPEKSASKDDDNVNSDHGCY</sequence>
<dbReference type="EMBL" id="JAQIZT010000018">
    <property type="protein sequence ID" value="KAJ6957940.1"/>
    <property type="molecule type" value="Genomic_DNA"/>
</dbReference>
<proteinExistence type="predicted"/>
<accession>A0AAD6LC54</accession>
<keyword evidence="3" id="KW-1185">Reference proteome</keyword>
<evidence type="ECO:0000313" key="1">
    <source>
        <dbReference type="EMBL" id="KAJ6957935.1"/>
    </source>
</evidence>
<organism evidence="1 3">
    <name type="scientific">Populus alba x Populus x berolinensis</name>
    <dbReference type="NCBI Taxonomy" id="444605"/>
    <lineage>
        <taxon>Eukaryota</taxon>
        <taxon>Viridiplantae</taxon>
        <taxon>Streptophyta</taxon>
        <taxon>Embryophyta</taxon>
        <taxon>Tracheophyta</taxon>
        <taxon>Spermatophyta</taxon>
        <taxon>Magnoliopsida</taxon>
        <taxon>eudicotyledons</taxon>
        <taxon>Gunneridae</taxon>
        <taxon>Pentapetalae</taxon>
        <taxon>rosids</taxon>
        <taxon>fabids</taxon>
        <taxon>Malpighiales</taxon>
        <taxon>Salicaceae</taxon>
        <taxon>Saliceae</taxon>
        <taxon>Populus</taxon>
    </lineage>
</organism>
<dbReference type="Proteomes" id="UP001164929">
    <property type="component" value="Chromosome 18"/>
</dbReference>
<dbReference type="AlphaFoldDB" id="A0AAD6LC54"/>
<name>A0AAD6LC54_9ROSI</name>
<evidence type="ECO:0000313" key="2">
    <source>
        <dbReference type="EMBL" id="KAJ6957940.1"/>
    </source>
</evidence>
<protein>
    <submittedName>
        <fullName evidence="1">Uncharacterized protein</fullName>
    </submittedName>
</protein>
<gene>
    <name evidence="1" type="ORF">NC653_039793</name>
    <name evidence="2" type="ORF">NC653_039798</name>
</gene>
<evidence type="ECO:0000313" key="3">
    <source>
        <dbReference type="Proteomes" id="UP001164929"/>
    </source>
</evidence>
<comment type="caution">
    <text evidence="1">The sequence shown here is derived from an EMBL/GenBank/DDBJ whole genome shotgun (WGS) entry which is preliminary data.</text>
</comment>
<reference evidence="1 3" key="1">
    <citation type="journal article" date="2023" name="Mol. Ecol. Resour.">
        <title>Chromosome-level genome assembly of a triploid poplar Populus alba 'Berolinensis'.</title>
        <authorList>
            <person name="Chen S."/>
            <person name="Yu Y."/>
            <person name="Wang X."/>
            <person name="Wang S."/>
            <person name="Zhang T."/>
            <person name="Zhou Y."/>
            <person name="He R."/>
            <person name="Meng N."/>
            <person name="Wang Y."/>
            <person name="Liu W."/>
            <person name="Liu Z."/>
            <person name="Liu J."/>
            <person name="Guo Q."/>
            <person name="Huang H."/>
            <person name="Sederoff R.R."/>
            <person name="Wang G."/>
            <person name="Qu G."/>
            <person name="Chen S."/>
        </authorList>
    </citation>
    <scope>NUCLEOTIDE SEQUENCE [LARGE SCALE GENOMIC DNA]</scope>
    <source>
        <strain evidence="1">SC-2020</strain>
    </source>
</reference>